<evidence type="ECO:0000256" key="2">
    <source>
        <dbReference type="ARBA" id="ARBA00011738"/>
    </source>
</evidence>
<protein>
    <submittedName>
        <fullName evidence="7">1-deoxy-D-xylulose-5-phosphate synthase</fullName>
        <ecNumber evidence="7">2.2.1.7</ecNumber>
    </submittedName>
</protein>
<dbReference type="Pfam" id="PF13292">
    <property type="entry name" value="DXP_synthase_N"/>
    <property type="match status" value="1"/>
</dbReference>
<proteinExistence type="predicted"/>
<dbReference type="Gene3D" id="3.40.50.970">
    <property type="match status" value="1"/>
</dbReference>
<gene>
    <name evidence="7" type="primary">dxs_3</name>
    <name evidence="7" type="ORF">NCTC12971_01232</name>
</gene>
<dbReference type="EC" id="2.2.1.7" evidence="7"/>
<dbReference type="InterPro" id="IPR005477">
    <property type="entry name" value="Dxylulose-5-P_synthase"/>
</dbReference>
<feature type="region of interest" description="Disordered" evidence="6">
    <location>
        <begin position="100"/>
        <end position="122"/>
    </location>
</feature>
<keyword evidence="3 7" id="KW-0808">Transferase</keyword>
<comment type="subunit">
    <text evidence="2">Homodimer.</text>
</comment>
<dbReference type="AlphaFoldDB" id="A0A4U9HAX9"/>
<dbReference type="PANTHER" id="PTHR43322:SF5">
    <property type="entry name" value="1-DEOXY-D-XYLULOSE-5-PHOSPHATE SYNTHASE, CHLOROPLASTIC"/>
    <property type="match status" value="1"/>
</dbReference>
<accession>A0A4U9HAX9</accession>
<evidence type="ECO:0000256" key="3">
    <source>
        <dbReference type="ARBA" id="ARBA00022679"/>
    </source>
</evidence>
<reference evidence="7 8" key="1">
    <citation type="submission" date="2019-05" db="EMBL/GenBank/DDBJ databases">
        <authorList>
            <consortium name="Pathogen Informatics"/>
        </authorList>
    </citation>
    <scope>NUCLEOTIDE SEQUENCE [LARGE SCALE GENOMIC DNA]</scope>
    <source>
        <strain evidence="7 8">NCTC12971</strain>
    </source>
</reference>
<keyword evidence="4" id="KW-0460">Magnesium</keyword>
<evidence type="ECO:0000256" key="4">
    <source>
        <dbReference type="ARBA" id="ARBA00022842"/>
    </source>
</evidence>
<comment type="cofactor">
    <cofactor evidence="1">
        <name>Mg(2+)</name>
        <dbReference type="ChEBI" id="CHEBI:18420"/>
    </cofactor>
</comment>
<evidence type="ECO:0000256" key="5">
    <source>
        <dbReference type="ARBA" id="ARBA00023052"/>
    </source>
</evidence>
<evidence type="ECO:0000256" key="6">
    <source>
        <dbReference type="SAM" id="MobiDB-lite"/>
    </source>
</evidence>
<organism evidence="7 8">
    <name type="scientific">Serratia rubidaea</name>
    <name type="common">Serratia marinorubra</name>
    <dbReference type="NCBI Taxonomy" id="61652"/>
    <lineage>
        <taxon>Bacteria</taxon>
        <taxon>Pseudomonadati</taxon>
        <taxon>Pseudomonadota</taxon>
        <taxon>Gammaproteobacteria</taxon>
        <taxon>Enterobacterales</taxon>
        <taxon>Yersiniaceae</taxon>
        <taxon>Serratia</taxon>
    </lineage>
</organism>
<dbReference type="GO" id="GO:0019288">
    <property type="term" value="P:isopentenyl diphosphate biosynthetic process, methylerythritol 4-phosphate pathway"/>
    <property type="evidence" value="ECO:0007669"/>
    <property type="project" value="TreeGrafter"/>
</dbReference>
<dbReference type="GO" id="GO:0008661">
    <property type="term" value="F:1-deoxy-D-xylulose-5-phosphate synthase activity"/>
    <property type="evidence" value="ECO:0007669"/>
    <property type="project" value="UniProtKB-EC"/>
</dbReference>
<feature type="compositionally biased region" description="Basic and acidic residues" evidence="6">
    <location>
        <begin position="100"/>
        <end position="113"/>
    </location>
</feature>
<dbReference type="Proteomes" id="UP000307968">
    <property type="component" value="Chromosome"/>
</dbReference>
<evidence type="ECO:0000313" key="7">
    <source>
        <dbReference type="EMBL" id="VTP60745.1"/>
    </source>
</evidence>
<evidence type="ECO:0000256" key="1">
    <source>
        <dbReference type="ARBA" id="ARBA00001946"/>
    </source>
</evidence>
<dbReference type="GO" id="GO:0005829">
    <property type="term" value="C:cytosol"/>
    <property type="evidence" value="ECO:0007669"/>
    <property type="project" value="TreeGrafter"/>
</dbReference>
<dbReference type="PANTHER" id="PTHR43322">
    <property type="entry name" value="1-D-DEOXYXYLULOSE 5-PHOSPHATE SYNTHASE-RELATED"/>
    <property type="match status" value="1"/>
</dbReference>
<sequence length="122" mass="13088">MVVPGTLFEELGFNYIGPVDGHDVQALATTLKNMRDLKGPQLLHIMTKKGRGYAPAEKDPISFHAVPKFDPASGTLPKSAGGLPTYSKIFGEWLCETAAKDDKADGDNPGDARRLRHGAVLA</sequence>
<dbReference type="InterPro" id="IPR029061">
    <property type="entry name" value="THDP-binding"/>
</dbReference>
<dbReference type="GO" id="GO:0016114">
    <property type="term" value="P:terpenoid biosynthetic process"/>
    <property type="evidence" value="ECO:0007669"/>
    <property type="project" value="InterPro"/>
</dbReference>
<dbReference type="SUPFAM" id="SSF52518">
    <property type="entry name" value="Thiamin diphosphate-binding fold (THDP-binding)"/>
    <property type="match status" value="1"/>
</dbReference>
<dbReference type="EMBL" id="LR590463">
    <property type="protein sequence ID" value="VTP60745.1"/>
    <property type="molecule type" value="Genomic_DNA"/>
</dbReference>
<keyword evidence="5" id="KW-0786">Thiamine pyrophosphate</keyword>
<evidence type="ECO:0000313" key="8">
    <source>
        <dbReference type="Proteomes" id="UP000307968"/>
    </source>
</evidence>
<name>A0A4U9HAX9_SERRU</name>